<dbReference type="InterPro" id="IPR000757">
    <property type="entry name" value="Beta-glucanase-like"/>
</dbReference>
<dbReference type="EMBL" id="BMWZ01000004">
    <property type="protein sequence ID" value="GGZ83541.1"/>
    <property type="molecule type" value="Genomic_DNA"/>
</dbReference>
<evidence type="ECO:0000259" key="3">
    <source>
        <dbReference type="PROSITE" id="PS51762"/>
    </source>
</evidence>
<evidence type="ECO:0000313" key="4">
    <source>
        <dbReference type="EMBL" id="GGZ83541.1"/>
    </source>
</evidence>
<dbReference type="PROSITE" id="PS51762">
    <property type="entry name" value="GH16_2"/>
    <property type="match status" value="1"/>
</dbReference>
<dbReference type="SUPFAM" id="SSF49899">
    <property type="entry name" value="Concanavalin A-like lectins/glucanases"/>
    <property type="match status" value="1"/>
</dbReference>
<dbReference type="Gene3D" id="2.60.120.260">
    <property type="entry name" value="Galactose-binding domain-like"/>
    <property type="match status" value="1"/>
</dbReference>
<evidence type="ECO:0000313" key="5">
    <source>
        <dbReference type="Proteomes" id="UP000636004"/>
    </source>
</evidence>
<feature type="chain" id="PRO_5037172727" description="GH16 domain-containing protein" evidence="2">
    <location>
        <begin position="25"/>
        <end position="498"/>
    </location>
</feature>
<dbReference type="Pfam" id="PF00722">
    <property type="entry name" value="Glyco_hydro_16"/>
    <property type="match status" value="1"/>
</dbReference>
<dbReference type="AlphaFoldDB" id="A0A918R4X9"/>
<feature type="domain" description="GH16" evidence="3">
    <location>
        <begin position="44"/>
        <end position="314"/>
    </location>
</feature>
<dbReference type="PANTHER" id="PTHR10963:SF55">
    <property type="entry name" value="GLYCOSIDE HYDROLASE FAMILY 16 PROTEIN"/>
    <property type="match status" value="1"/>
</dbReference>
<dbReference type="InterPro" id="IPR013320">
    <property type="entry name" value="ConA-like_dom_sf"/>
</dbReference>
<accession>A0A918R4X9</accession>
<dbReference type="RefSeq" id="WP_189360830.1">
    <property type="nucleotide sequence ID" value="NZ_BMWZ01000004.1"/>
</dbReference>
<name>A0A918R4X9_9FLAO</name>
<gene>
    <name evidence="4" type="ORF">GCM10007028_21940</name>
</gene>
<sequence>MIKLKHYSLLAIFGLLITFGTSCGAQKKQKTKNGEPIEQNLSALPFSDQDNEGGWVLNQELSDDFEGKEIDTTKWFVEGLNDNYYIWKGRAPSQFAPHNVNVEDGKLKLRTNWEPNYDFVKESYGDGNMGTSKYGIYKDGTPMPVTTAGVLTHKRFLYGYMEVKSKVGNAAITGAFWAIGHEQELDVYELMGNPKSKKGNIREDSYLATAHDWSPPAQRPTKIFNHEEDLDFRTADDFHVYGAEWGVDYLKLFIDGKMIRHFTQDELGTAWVLNNPMEIWLDSEIFFWLGLPHKEELPVDFEIEYMRVWQKPSDNLLAKDGAFYGFEGPILFEENGRPLDLLPEDSTPNDYQKFWTIDEGSAKYLSITYGDYHYGVNSLKFAGYSKTENLEVEKAIAAAPEGSLNLEAGNYTLSAQVWLDQGVVADKIHMVLQDPNLEVTFSDIRKLPRRQWVTIEADISRTTHSGAKDAIVIEIRKEDLPKTRAAKFFIDDIAIKKK</sequence>
<dbReference type="PANTHER" id="PTHR10963">
    <property type="entry name" value="GLYCOSYL HYDROLASE-RELATED"/>
    <property type="match status" value="1"/>
</dbReference>
<comment type="similarity">
    <text evidence="1">Belongs to the glycosyl hydrolase 16 family.</text>
</comment>
<dbReference type="InterPro" id="IPR050546">
    <property type="entry name" value="Glycosyl_Hydrlase_16"/>
</dbReference>
<evidence type="ECO:0000256" key="2">
    <source>
        <dbReference type="SAM" id="SignalP"/>
    </source>
</evidence>
<organism evidence="4 5">
    <name type="scientific">Algibacter mikhailovii</name>
    <dbReference type="NCBI Taxonomy" id="425498"/>
    <lineage>
        <taxon>Bacteria</taxon>
        <taxon>Pseudomonadati</taxon>
        <taxon>Bacteroidota</taxon>
        <taxon>Flavobacteriia</taxon>
        <taxon>Flavobacteriales</taxon>
        <taxon>Flavobacteriaceae</taxon>
        <taxon>Algibacter</taxon>
    </lineage>
</organism>
<protein>
    <recommendedName>
        <fullName evidence="3">GH16 domain-containing protein</fullName>
    </recommendedName>
</protein>
<evidence type="ECO:0000256" key="1">
    <source>
        <dbReference type="ARBA" id="ARBA00006865"/>
    </source>
</evidence>
<comment type="caution">
    <text evidence="4">The sequence shown here is derived from an EMBL/GenBank/DDBJ whole genome shotgun (WGS) entry which is preliminary data.</text>
</comment>
<reference evidence="4" key="1">
    <citation type="journal article" date="2014" name="Int. J. Syst. Evol. Microbiol.">
        <title>Complete genome sequence of Corynebacterium casei LMG S-19264T (=DSM 44701T), isolated from a smear-ripened cheese.</title>
        <authorList>
            <consortium name="US DOE Joint Genome Institute (JGI-PGF)"/>
            <person name="Walter F."/>
            <person name="Albersmeier A."/>
            <person name="Kalinowski J."/>
            <person name="Ruckert C."/>
        </authorList>
    </citation>
    <scope>NUCLEOTIDE SEQUENCE</scope>
    <source>
        <strain evidence="4">KCTC 12710</strain>
    </source>
</reference>
<keyword evidence="2" id="KW-0732">Signal</keyword>
<dbReference type="Gene3D" id="2.60.120.200">
    <property type="match status" value="1"/>
</dbReference>
<dbReference type="Proteomes" id="UP000636004">
    <property type="component" value="Unassembled WGS sequence"/>
</dbReference>
<dbReference type="GO" id="GO:0005975">
    <property type="term" value="P:carbohydrate metabolic process"/>
    <property type="evidence" value="ECO:0007669"/>
    <property type="project" value="InterPro"/>
</dbReference>
<reference evidence="4" key="2">
    <citation type="submission" date="2020-09" db="EMBL/GenBank/DDBJ databases">
        <authorList>
            <person name="Sun Q."/>
            <person name="Kim S."/>
        </authorList>
    </citation>
    <scope>NUCLEOTIDE SEQUENCE</scope>
    <source>
        <strain evidence="4">KCTC 12710</strain>
    </source>
</reference>
<feature type="signal peptide" evidence="2">
    <location>
        <begin position="1"/>
        <end position="24"/>
    </location>
</feature>
<keyword evidence="5" id="KW-1185">Reference proteome</keyword>
<proteinExistence type="inferred from homology"/>
<dbReference type="GO" id="GO:0004553">
    <property type="term" value="F:hydrolase activity, hydrolyzing O-glycosyl compounds"/>
    <property type="evidence" value="ECO:0007669"/>
    <property type="project" value="InterPro"/>
</dbReference>
<dbReference type="PROSITE" id="PS51257">
    <property type="entry name" value="PROKAR_LIPOPROTEIN"/>
    <property type="match status" value="1"/>
</dbReference>